<reference evidence="3" key="1">
    <citation type="submission" date="2017-02" db="EMBL/GenBank/DDBJ databases">
        <authorList>
            <person name="Varghese N."/>
            <person name="Submissions S."/>
        </authorList>
    </citation>
    <scope>NUCLEOTIDE SEQUENCE [LARGE SCALE GENOMIC DNA]</scope>
    <source>
        <strain evidence="3">ATCC 51356</strain>
    </source>
</reference>
<feature type="chain" id="PRO_5012029646" description="Leucine rich repeat-containing protein" evidence="1">
    <location>
        <begin position="25"/>
        <end position="133"/>
    </location>
</feature>
<proteinExistence type="predicted"/>
<accession>A0A1T4M715</accession>
<feature type="signal peptide" evidence="1">
    <location>
        <begin position="1"/>
        <end position="24"/>
    </location>
</feature>
<dbReference type="Gene3D" id="3.80.10.10">
    <property type="entry name" value="Ribonuclease Inhibitor"/>
    <property type="match status" value="1"/>
</dbReference>
<dbReference type="InterPro" id="IPR032675">
    <property type="entry name" value="LRR_dom_sf"/>
</dbReference>
<keyword evidence="3" id="KW-1185">Reference proteome</keyword>
<dbReference type="EMBL" id="FUXE01000005">
    <property type="protein sequence ID" value="SJZ62810.1"/>
    <property type="molecule type" value="Genomic_DNA"/>
</dbReference>
<organism evidence="2 3">
    <name type="scientific">Porphyromonas circumdentaria</name>
    <dbReference type="NCBI Taxonomy" id="29524"/>
    <lineage>
        <taxon>Bacteria</taxon>
        <taxon>Pseudomonadati</taxon>
        <taxon>Bacteroidota</taxon>
        <taxon>Bacteroidia</taxon>
        <taxon>Bacteroidales</taxon>
        <taxon>Porphyromonadaceae</taxon>
        <taxon>Porphyromonas</taxon>
    </lineage>
</organism>
<dbReference type="AlphaFoldDB" id="A0A1T4M715"/>
<evidence type="ECO:0000313" key="2">
    <source>
        <dbReference type="EMBL" id="SJZ62810.1"/>
    </source>
</evidence>
<evidence type="ECO:0008006" key="4">
    <source>
        <dbReference type="Google" id="ProtNLM"/>
    </source>
</evidence>
<keyword evidence="1" id="KW-0732">Signal</keyword>
<gene>
    <name evidence="2" type="ORF">SAMN02745171_00677</name>
</gene>
<protein>
    <recommendedName>
        <fullName evidence="4">Leucine rich repeat-containing protein</fullName>
    </recommendedName>
</protein>
<dbReference type="Proteomes" id="UP000190121">
    <property type="component" value="Unassembled WGS sequence"/>
</dbReference>
<dbReference type="RefSeq" id="WP_078736627.1">
    <property type="nucleotide sequence ID" value="NZ_FUXE01000005.1"/>
</dbReference>
<dbReference type="STRING" id="29524.SAMN02745171_00677"/>
<evidence type="ECO:0000256" key="1">
    <source>
        <dbReference type="SAM" id="SignalP"/>
    </source>
</evidence>
<name>A0A1T4M715_9PORP</name>
<sequence length="133" mass="14435">MTKLLHYVSLLCLLSLVGWSTARAQEAGPIVVNGVLTSWSGASGEITIPDEVTEIAPNVFLKNNRVTALHLNKVGKVGKNACREMGSIVDFSAPQVEVLEDSALYKSGNLRFTPSLEWKRSVQGLSLRVLLGR</sequence>
<evidence type="ECO:0000313" key="3">
    <source>
        <dbReference type="Proteomes" id="UP000190121"/>
    </source>
</evidence>